<reference evidence="2" key="1">
    <citation type="submission" date="2016-11" db="EMBL/GenBank/DDBJ databases">
        <authorList>
            <person name="Varghese N."/>
            <person name="Submissions S."/>
        </authorList>
    </citation>
    <scope>NUCLEOTIDE SEQUENCE [LARGE SCALE GENOMIC DNA]</scope>
    <source>
        <strain evidence="2">DSM 16057</strain>
    </source>
</reference>
<keyword evidence="2" id="KW-1185">Reference proteome</keyword>
<dbReference type="Proteomes" id="UP000184529">
    <property type="component" value="Unassembled WGS sequence"/>
</dbReference>
<organism evidence="1 2">
    <name type="scientific">Desulfofundulus thermosubterraneus DSM 16057</name>
    <dbReference type="NCBI Taxonomy" id="1121432"/>
    <lineage>
        <taxon>Bacteria</taxon>
        <taxon>Bacillati</taxon>
        <taxon>Bacillota</taxon>
        <taxon>Clostridia</taxon>
        <taxon>Eubacteriales</taxon>
        <taxon>Peptococcaceae</taxon>
        <taxon>Desulfofundulus</taxon>
    </lineage>
</organism>
<dbReference type="RefSeq" id="WP_072870728.1">
    <property type="nucleotide sequence ID" value="NZ_FQZM01000043.1"/>
</dbReference>
<dbReference type="EMBL" id="FQZM01000043">
    <property type="protein sequence ID" value="SHJ60307.1"/>
    <property type="molecule type" value="Genomic_DNA"/>
</dbReference>
<dbReference type="AlphaFoldDB" id="A0A1M6KN11"/>
<dbReference type="STRING" id="1121432.SAMN02745219_02931"/>
<name>A0A1M6KN11_9FIRM</name>
<accession>A0A1M6KN11</accession>
<dbReference type="InterPro" id="IPR038628">
    <property type="entry name" value="XkdM-like_sf"/>
</dbReference>
<sequence>MPNHKIQGYDCSVLITGPKGPELVGEYQEAEFSIKEETEEYLGLGERIPSILDGVIKIEGKLKKGHALLDIVNRIWGHSSLKRGSRINIAPRFTITLSIDAPDKGYVGRYRLLDCKIHDLELKAKQGKDVLEEDLAFKAEGIEPIPIHFH</sequence>
<gene>
    <name evidence="1" type="ORF">SAMN02745219_02931</name>
</gene>
<evidence type="ECO:0000313" key="1">
    <source>
        <dbReference type="EMBL" id="SHJ60307.1"/>
    </source>
</evidence>
<protein>
    <submittedName>
        <fullName evidence="1">Uncharacterized protein</fullName>
    </submittedName>
</protein>
<evidence type="ECO:0000313" key="2">
    <source>
        <dbReference type="Proteomes" id="UP000184529"/>
    </source>
</evidence>
<dbReference type="Gene3D" id="2.30.110.40">
    <property type="entry name" value="Phage tail tube protein"/>
    <property type="match status" value="1"/>
</dbReference>
<proteinExistence type="predicted"/>
<dbReference type="OrthoDB" id="1807392at2"/>